<dbReference type="EMBL" id="UINC01200593">
    <property type="protein sequence ID" value="SVE19549.1"/>
    <property type="molecule type" value="Genomic_DNA"/>
</dbReference>
<dbReference type="Pfam" id="PF08239">
    <property type="entry name" value="SH3_3"/>
    <property type="match status" value="1"/>
</dbReference>
<evidence type="ECO:0000259" key="1">
    <source>
        <dbReference type="Pfam" id="PF08239"/>
    </source>
</evidence>
<dbReference type="InterPro" id="IPR003646">
    <property type="entry name" value="SH3-like_bac-type"/>
</dbReference>
<gene>
    <name evidence="2" type="ORF">METZ01_LOCUS472403</name>
</gene>
<dbReference type="AlphaFoldDB" id="A0A383BI45"/>
<feature type="non-terminal residue" evidence="2">
    <location>
        <position position="105"/>
    </location>
</feature>
<accession>A0A383BI45</accession>
<organism evidence="2">
    <name type="scientific">marine metagenome</name>
    <dbReference type="NCBI Taxonomy" id="408172"/>
    <lineage>
        <taxon>unclassified sequences</taxon>
        <taxon>metagenomes</taxon>
        <taxon>ecological metagenomes</taxon>
    </lineage>
</organism>
<name>A0A383BI45_9ZZZZ</name>
<reference evidence="2" key="1">
    <citation type="submission" date="2018-05" db="EMBL/GenBank/DDBJ databases">
        <authorList>
            <person name="Lanie J.A."/>
            <person name="Ng W.-L."/>
            <person name="Kazmierczak K.M."/>
            <person name="Andrzejewski T.M."/>
            <person name="Davidsen T.M."/>
            <person name="Wayne K.J."/>
            <person name="Tettelin H."/>
            <person name="Glass J.I."/>
            <person name="Rusch D."/>
            <person name="Podicherti R."/>
            <person name="Tsui H.-C.T."/>
            <person name="Winkler M.E."/>
        </authorList>
    </citation>
    <scope>NUCLEOTIDE SEQUENCE</scope>
</reference>
<sequence length="105" mass="11678">MGIQNTMKTLVHRFLLTGSLLLGLTGSALSANQYVEITAYRANIRSAPSTSASLVVTAHRGDIFELLDEGKAWYQLHLFSGEVRPLHKSLPSRFVINRKSRRTPP</sequence>
<dbReference type="Gene3D" id="2.30.30.40">
    <property type="entry name" value="SH3 Domains"/>
    <property type="match status" value="1"/>
</dbReference>
<feature type="domain" description="SH3b" evidence="1">
    <location>
        <begin position="42"/>
        <end position="81"/>
    </location>
</feature>
<protein>
    <recommendedName>
        <fullName evidence="1">SH3b domain-containing protein</fullName>
    </recommendedName>
</protein>
<evidence type="ECO:0000313" key="2">
    <source>
        <dbReference type="EMBL" id="SVE19549.1"/>
    </source>
</evidence>
<proteinExistence type="predicted"/>